<dbReference type="RefSeq" id="WP_159451120.1">
    <property type="nucleotide sequence ID" value="NZ_FWXN01000001.1"/>
</dbReference>
<organism evidence="1 2">
    <name type="scientific">Janibacter indicus</name>
    <dbReference type="NCBI Taxonomy" id="857417"/>
    <lineage>
        <taxon>Bacteria</taxon>
        <taxon>Bacillati</taxon>
        <taxon>Actinomycetota</taxon>
        <taxon>Actinomycetes</taxon>
        <taxon>Micrococcales</taxon>
        <taxon>Intrasporangiaceae</taxon>
        <taxon>Janibacter</taxon>
    </lineage>
</organism>
<reference evidence="1 2" key="1">
    <citation type="submission" date="2017-04" db="EMBL/GenBank/DDBJ databases">
        <authorList>
            <person name="Afonso C.L."/>
            <person name="Miller P.J."/>
            <person name="Scott M.A."/>
            <person name="Spackman E."/>
            <person name="Goraichik I."/>
            <person name="Dimitrov K.M."/>
            <person name="Suarez D.L."/>
            <person name="Swayne D.E."/>
        </authorList>
    </citation>
    <scope>NUCLEOTIDE SEQUENCE [LARGE SCALE GENOMIC DNA]</scope>
    <source>
        <strain evidence="1 2">CGMCC 1.12511</strain>
    </source>
</reference>
<dbReference type="Proteomes" id="UP000192634">
    <property type="component" value="Unassembled WGS sequence"/>
</dbReference>
<name>A0A1W1Y4Z8_9MICO</name>
<accession>A0A1W1Y4Z8</accession>
<dbReference type="OrthoDB" id="4872015at2"/>
<proteinExistence type="predicted"/>
<evidence type="ECO:0000313" key="1">
    <source>
        <dbReference type="EMBL" id="SMC31233.1"/>
    </source>
</evidence>
<dbReference type="AlphaFoldDB" id="A0A1W1Y4Z8"/>
<evidence type="ECO:0000313" key="2">
    <source>
        <dbReference type="Proteomes" id="UP000192634"/>
    </source>
</evidence>
<protein>
    <recommendedName>
        <fullName evidence="3">PqqD family protein</fullName>
    </recommendedName>
</protein>
<dbReference type="EMBL" id="FWXN01000001">
    <property type="protein sequence ID" value="SMC31233.1"/>
    <property type="molecule type" value="Genomic_DNA"/>
</dbReference>
<evidence type="ECO:0008006" key="3">
    <source>
        <dbReference type="Google" id="ProtNLM"/>
    </source>
</evidence>
<gene>
    <name evidence="1" type="ORF">SAMN06296429_10131</name>
</gene>
<sequence>MTHWRIAPGVAWVGDAHRVALVDTRRGAQAVPMHVQAPFAALWTALGDGPVAQADLEVAAAGVVDEGEVVAFVASFVESLGGLGVVEEVTP</sequence>